<comment type="caution">
    <text evidence="1">The sequence shown here is derived from an EMBL/GenBank/DDBJ whole genome shotgun (WGS) entry which is preliminary data.</text>
</comment>
<feature type="non-terminal residue" evidence="1">
    <location>
        <position position="24"/>
    </location>
</feature>
<keyword evidence="2" id="KW-1185">Reference proteome</keyword>
<name>A0A392VJT6_9FABA</name>
<dbReference type="Proteomes" id="UP000265520">
    <property type="component" value="Unassembled WGS sequence"/>
</dbReference>
<sequence>MVVNQGLLASKIPTPLQELQVSFY</sequence>
<accession>A0A392VJT6</accession>
<protein>
    <submittedName>
        <fullName evidence="1">Uncharacterized protein</fullName>
    </submittedName>
</protein>
<proteinExistence type="predicted"/>
<dbReference type="AlphaFoldDB" id="A0A392VJT6"/>
<organism evidence="1 2">
    <name type="scientific">Trifolium medium</name>
    <dbReference type="NCBI Taxonomy" id="97028"/>
    <lineage>
        <taxon>Eukaryota</taxon>
        <taxon>Viridiplantae</taxon>
        <taxon>Streptophyta</taxon>
        <taxon>Embryophyta</taxon>
        <taxon>Tracheophyta</taxon>
        <taxon>Spermatophyta</taxon>
        <taxon>Magnoliopsida</taxon>
        <taxon>eudicotyledons</taxon>
        <taxon>Gunneridae</taxon>
        <taxon>Pentapetalae</taxon>
        <taxon>rosids</taxon>
        <taxon>fabids</taxon>
        <taxon>Fabales</taxon>
        <taxon>Fabaceae</taxon>
        <taxon>Papilionoideae</taxon>
        <taxon>50 kb inversion clade</taxon>
        <taxon>NPAAA clade</taxon>
        <taxon>Hologalegina</taxon>
        <taxon>IRL clade</taxon>
        <taxon>Trifolieae</taxon>
        <taxon>Trifolium</taxon>
    </lineage>
</organism>
<reference evidence="1 2" key="1">
    <citation type="journal article" date="2018" name="Front. Plant Sci.">
        <title>Red Clover (Trifolium pratense) and Zigzag Clover (T. medium) - A Picture of Genomic Similarities and Differences.</title>
        <authorList>
            <person name="Dluhosova J."/>
            <person name="Istvanek J."/>
            <person name="Nedelnik J."/>
            <person name="Repkova J."/>
        </authorList>
    </citation>
    <scope>NUCLEOTIDE SEQUENCE [LARGE SCALE GENOMIC DNA]</scope>
    <source>
        <strain evidence="2">cv. 10/8</strain>
        <tissue evidence="1">Leaf</tissue>
    </source>
</reference>
<evidence type="ECO:0000313" key="1">
    <source>
        <dbReference type="EMBL" id="MCI88654.1"/>
    </source>
</evidence>
<evidence type="ECO:0000313" key="2">
    <source>
        <dbReference type="Proteomes" id="UP000265520"/>
    </source>
</evidence>
<dbReference type="EMBL" id="LXQA011198896">
    <property type="protein sequence ID" value="MCI88654.1"/>
    <property type="molecule type" value="Genomic_DNA"/>
</dbReference>